<proteinExistence type="predicted"/>
<evidence type="ECO:0000259" key="3">
    <source>
        <dbReference type="SMART" id="SM00906"/>
    </source>
</evidence>
<evidence type="ECO:0000313" key="5">
    <source>
        <dbReference type="Proteomes" id="UP000235786"/>
    </source>
</evidence>
<gene>
    <name evidence="4" type="ORF">L207DRAFT_508428</name>
</gene>
<keyword evidence="5" id="KW-1185">Reference proteome</keyword>
<protein>
    <recommendedName>
        <fullName evidence="3">Xylanolytic transcriptional activator regulatory domain-containing protein</fullName>
    </recommendedName>
</protein>
<organism evidence="4 5">
    <name type="scientific">Hyaloscypha variabilis (strain UAMH 11265 / GT02V1 / F)</name>
    <name type="common">Meliniomyces variabilis</name>
    <dbReference type="NCBI Taxonomy" id="1149755"/>
    <lineage>
        <taxon>Eukaryota</taxon>
        <taxon>Fungi</taxon>
        <taxon>Dikarya</taxon>
        <taxon>Ascomycota</taxon>
        <taxon>Pezizomycotina</taxon>
        <taxon>Leotiomycetes</taxon>
        <taxon>Helotiales</taxon>
        <taxon>Hyaloscyphaceae</taxon>
        <taxon>Hyaloscypha</taxon>
        <taxon>Hyaloscypha variabilis</taxon>
    </lineage>
</organism>
<sequence length="868" mass="98652">MGPWDMRMDSPMTVHREAALPPATFSVPSNSQPAQPQPQPQPQHYAMLPPASQQNDIRKYTPEDWNVQRSEITRLYENDTLGSVMKFMRERYGLDATAKQYKGRFKLWGLNKNIRADEMEPIIKIQQKRGLENKQTAFRVGKRPVNSEKIKRYMKTHPMLAFGANKNGNMNENMDSAATPLAVSYYTPPEMGPLTPHEAPSPDVTANPQSPSPYQNAQGGSYQFGILDQSSLLERLEVENQAEERDSAGSEQTQGKSKSDQLSLPAQPGEQPTVHDNIALADLENPSDALKILAQVADRLEDDDYHGSKQTRSNNNQPTQFRPSPWRQDPSPSKADDDIHHKPLQDGLISLEMIHQLFLSYKESFHPFFPIIPRQTFDPEKLPWLSHAQPYLFSAILTVASRDNERVHQICYDHMKLLLSMIFTGSDANIETVEALLVLSQWVSHDPPASVGHGEEDKLAWMYIGNALRLGYLLEIDRTSFKSDSHEDPATFNRKKLVWSACYMCDSQVSVRLGKGFWARGPGPLSGLRASDYPTLQPLSPNEDNWALIFQANLELTQIFSNVYDILYSSKGYNWKEMLEGRYEKYLDDFRISTRSWKDTWGTFICSPRLKASLLLTYDYLRLYINSFAYQATISRAMIFQRDSQHNPNRPMPLINATAPDARFIYEAIDAAKSLLSTFNNFVNPETLRYMPSSYYLFTIYSAVFLYKAKSTTTMTEEERTGIRRMINQTIEHLQKASVGANQMGSRYARLLQLLWRKAPQRSDLRETQHRQSNDDGASDPQDHGQPGPQSNFDPTNFSDLGGMNNVGLTPSGTFSWLDLGAIWNFATQNGSSGDLEDVMVDIDMSSFDMNLQWDFSLLESDNPNLIF</sequence>
<feature type="compositionally biased region" description="Polar residues" evidence="2">
    <location>
        <begin position="308"/>
        <end position="322"/>
    </location>
</feature>
<dbReference type="GO" id="GO:0000981">
    <property type="term" value="F:DNA-binding transcription factor activity, RNA polymerase II-specific"/>
    <property type="evidence" value="ECO:0007669"/>
    <property type="project" value="TreeGrafter"/>
</dbReference>
<dbReference type="GO" id="GO:0008270">
    <property type="term" value="F:zinc ion binding"/>
    <property type="evidence" value="ECO:0007669"/>
    <property type="project" value="InterPro"/>
</dbReference>
<feature type="compositionally biased region" description="Polar residues" evidence="2">
    <location>
        <begin position="249"/>
        <end position="264"/>
    </location>
</feature>
<dbReference type="SMART" id="SM00906">
    <property type="entry name" value="Fungal_trans"/>
    <property type="match status" value="1"/>
</dbReference>
<dbReference type="Pfam" id="PF04082">
    <property type="entry name" value="Fungal_trans"/>
    <property type="match status" value="1"/>
</dbReference>
<dbReference type="EMBL" id="KZ613940">
    <property type="protein sequence ID" value="PMD45584.1"/>
    <property type="molecule type" value="Genomic_DNA"/>
</dbReference>
<dbReference type="InterPro" id="IPR007219">
    <property type="entry name" value="XnlR_reg_dom"/>
</dbReference>
<dbReference type="PANTHER" id="PTHR31644">
    <property type="entry name" value="TRANSCRIPTIONAL ACTIVATOR ARO80-RELATED"/>
    <property type="match status" value="1"/>
</dbReference>
<dbReference type="GO" id="GO:0006351">
    <property type="term" value="P:DNA-templated transcription"/>
    <property type="evidence" value="ECO:0007669"/>
    <property type="project" value="InterPro"/>
</dbReference>
<evidence type="ECO:0000256" key="2">
    <source>
        <dbReference type="SAM" id="MobiDB-lite"/>
    </source>
</evidence>
<feature type="compositionally biased region" description="Basic and acidic residues" evidence="2">
    <location>
        <begin position="762"/>
        <end position="774"/>
    </location>
</feature>
<dbReference type="OrthoDB" id="5818554at2759"/>
<feature type="region of interest" description="Disordered" evidence="2">
    <location>
        <begin position="762"/>
        <end position="805"/>
    </location>
</feature>
<dbReference type="InterPro" id="IPR025676">
    <property type="entry name" value="Clr5_dom"/>
</dbReference>
<evidence type="ECO:0000256" key="1">
    <source>
        <dbReference type="ARBA" id="ARBA00023242"/>
    </source>
</evidence>
<feature type="compositionally biased region" description="Polar residues" evidence="2">
    <location>
        <begin position="204"/>
        <end position="221"/>
    </location>
</feature>
<feature type="domain" description="Xylanolytic transcriptional activator regulatory" evidence="3">
    <location>
        <begin position="460"/>
        <end position="544"/>
    </location>
</feature>
<dbReference type="GO" id="GO:0003677">
    <property type="term" value="F:DNA binding"/>
    <property type="evidence" value="ECO:0007669"/>
    <property type="project" value="InterPro"/>
</dbReference>
<dbReference type="PANTHER" id="PTHR31644:SF1">
    <property type="entry name" value="ZN(II)2CYS6 TRANSCRIPTION FACTOR (EUROFUNG)"/>
    <property type="match status" value="1"/>
</dbReference>
<feature type="compositionally biased region" description="Polar residues" evidence="2">
    <location>
        <begin position="788"/>
        <end position="799"/>
    </location>
</feature>
<evidence type="ECO:0000313" key="4">
    <source>
        <dbReference type="EMBL" id="PMD45584.1"/>
    </source>
</evidence>
<keyword evidence="1" id="KW-0539">Nucleus</keyword>
<feature type="region of interest" description="Disordered" evidence="2">
    <location>
        <begin position="304"/>
        <end position="341"/>
    </location>
</feature>
<dbReference type="Pfam" id="PF14420">
    <property type="entry name" value="Clr5"/>
    <property type="match status" value="1"/>
</dbReference>
<reference evidence="4 5" key="1">
    <citation type="submission" date="2016-04" db="EMBL/GenBank/DDBJ databases">
        <title>A degradative enzymes factory behind the ericoid mycorrhizal symbiosis.</title>
        <authorList>
            <consortium name="DOE Joint Genome Institute"/>
            <person name="Martino E."/>
            <person name="Morin E."/>
            <person name="Grelet G."/>
            <person name="Kuo A."/>
            <person name="Kohler A."/>
            <person name="Daghino S."/>
            <person name="Barry K."/>
            <person name="Choi C."/>
            <person name="Cichocki N."/>
            <person name="Clum A."/>
            <person name="Copeland A."/>
            <person name="Hainaut M."/>
            <person name="Haridas S."/>
            <person name="Labutti K."/>
            <person name="Lindquist E."/>
            <person name="Lipzen A."/>
            <person name="Khouja H.-R."/>
            <person name="Murat C."/>
            <person name="Ohm R."/>
            <person name="Olson A."/>
            <person name="Spatafora J."/>
            <person name="Veneault-Fourrey C."/>
            <person name="Henrissat B."/>
            <person name="Grigoriev I."/>
            <person name="Martin F."/>
            <person name="Perotto S."/>
        </authorList>
    </citation>
    <scope>NUCLEOTIDE SEQUENCE [LARGE SCALE GENOMIC DNA]</scope>
    <source>
        <strain evidence="4 5">F</strain>
    </source>
</reference>
<dbReference type="CDD" id="cd12148">
    <property type="entry name" value="fungal_TF_MHR"/>
    <property type="match status" value="1"/>
</dbReference>
<feature type="region of interest" description="Disordered" evidence="2">
    <location>
        <begin position="240"/>
        <end position="273"/>
    </location>
</feature>
<dbReference type="Proteomes" id="UP000235786">
    <property type="component" value="Unassembled WGS sequence"/>
</dbReference>
<accession>A0A2J6S488</accession>
<dbReference type="AlphaFoldDB" id="A0A2J6S488"/>
<dbReference type="GO" id="GO:0005634">
    <property type="term" value="C:nucleus"/>
    <property type="evidence" value="ECO:0007669"/>
    <property type="project" value="TreeGrafter"/>
</dbReference>
<name>A0A2J6S488_HYAVF</name>
<feature type="region of interest" description="Disordered" evidence="2">
    <location>
        <begin position="1"/>
        <end position="48"/>
    </location>
</feature>
<dbReference type="InterPro" id="IPR052780">
    <property type="entry name" value="AAA_Catabolism_Regulators"/>
</dbReference>
<feature type="region of interest" description="Disordered" evidence="2">
    <location>
        <begin position="188"/>
        <end position="221"/>
    </location>
</feature>